<dbReference type="PANTHER" id="PTHR12905:SF0">
    <property type="entry name" value="CALCINEURIN-LIKE PHOSPHOESTERASE DOMAIN-CONTAINING PROTEIN"/>
    <property type="match status" value="1"/>
</dbReference>
<dbReference type="Pfam" id="PF00149">
    <property type="entry name" value="Metallophos"/>
    <property type="match status" value="1"/>
</dbReference>
<gene>
    <name evidence="2" type="primary">cpdA_9</name>
    <name evidence="2" type="ORF">SDC9_12178</name>
</gene>
<name>A0A644THY3_9ZZZZ</name>
<dbReference type="InterPro" id="IPR051693">
    <property type="entry name" value="UPF0046_metallophosphoest"/>
</dbReference>
<evidence type="ECO:0000313" key="2">
    <source>
        <dbReference type="EMBL" id="MPL66500.1"/>
    </source>
</evidence>
<dbReference type="SUPFAM" id="SSF56300">
    <property type="entry name" value="Metallo-dependent phosphatases"/>
    <property type="match status" value="1"/>
</dbReference>
<dbReference type="EMBL" id="VSSQ01000032">
    <property type="protein sequence ID" value="MPL66500.1"/>
    <property type="molecule type" value="Genomic_DNA"/>
</dbReference>
<organism evidence="2">
    <name type="scientific">bioreactor metagenome</name>
    <dbReference type="NCBI Taxonomy" id="1076179"/>
    <lineage>
        <taxon>unclassified sequences</taxon>
        <taxon>metagenomes</taxon>
        <taxon>ecological metagenomes</taxon>
    </lineage>
</organism>
<feature type="domain" description="Calcineurin-like phosphoesterase" evidence="1">
    <location>
        <begin position="7"/>
        <end position="191"/>
    </location>
</feature>
<dbReference type="InterPro" id="IPR029052">
    <property type="entry name" value="Metallo-depent_PP-like"/>
</dbReference>
<dbReference type="EC" id="3.1.4.53" evidence="2"/>
<keyword evidence="2" id="KW-0378">Hydrolase</keyword>
<reference evidence="2" key="1">
    <citation type="submission" date="2019-08" db="EMBL/GenBank/DDBJ databases">
        <authorList>
            <person name="Kucharzyk K."/>
            <person name="Murdoch R.W."/>
            <person name="Higgins S."/>
            <person name="Loffler F."/>
        </authorList>
    </citation>
    <scope>NUCLEOTIDE SEQUENCE</scope>
</reference>
<protein>
    <submittedName>
        <fullName evidence="2">3',5'-cyclic adenosine monophosphate phosphodiesterase CpdA</fullName>
        <ecNumber evidence="2">3.1.4.53</ecNumber>
    </submittedName>
</protein>
<dbReference type="GO" id="GO:0004115">
    <property type="term" value="F:3',5'-cyclic-AMP phosphodiesterase activity"/>
    <property type="evidence" value="ECO:0007669"/>
    <property type="project" value="UniProtKB-EC"/>
</dbReference>
<sequence length="237" mass="25337">MVETTVRVLLLSDIHGHEEEARRAVMAHQGLDALLIAGDITNFGDANDARAIIETIRSTAGDMAVLAVSGNCDRLSARHYLAAAGLDLEARPFESKDFAALGAGGGLRRAGITSFERSEGELEAALGPGLEAAWKREGPRPRTRPLIAVTHSPPYGTNADLHAGMHVGSKVFSRLMGRYNPDVWICGHIHESRCVSLEDGTLVINPGPCALGYHALLEIRREGEAPTPTVKASLFSL</sequence>
<dbReference type="AlphaFoldDB" id="A0A644THY3"/>
<dbReference type="InterPro" id="IPR004843">
    <property type="entry name" value="Calcineurin-like_PHP"/>
</dbReference>
<proteinExistence type="predicted"/>
<dbReference type="PANTHER" id="PTHR12905">
    <property type="entry name" value="METALLOPHOSPHOESTERASE"/>
    <property type="match status" value="1"/>
</dbReference>
<accession>A0A644THY3</accession>
<dbReference type="Gene3D" id="3.60.21.10">
    <property type="match status" value="1"/>
</dbReference>
<evidence type="ECO:0000259" key="1">
    <source>
        <dbReference type="Pfam" id="PF00149"/>
    </source>
</evidence>
<comment type="caution">
    <text evidence="2">The sequence shown here is derived from an EMBL/GenBank/DDBJ whole genome shotgun (WGS) entry which is preliminary data.</text>
</comment>